<feature type="transmembrane region" description="Helical" evidence="3">
    <location>
        <begin position="7"/>
        <end position="26"/>
    </location>
</feature>
<evidence type="ECO:0000256" key="1">
    <source>
        <dbReference type="ARBA" id="ARBA00009199"/>
    </source>
</evidence>
<dbReference type="Proteomes" id="UP001634394">
    <property type="component" value="Unassembled WGS sequence"/>
</dbReference>
<keyword evidence="6" id="KW-1185">Reference proteome</keyword>
<dbReference type="InterPro" id="IPR052739">
    <property type="entry name" value="FAAH2"/>
</dbReference>
<organism evidence="5 6">
    <name type="scientific">Sinanodonta woodiana</name>
    <name type="common">Chinese pond mussel</name>
    <name type="synonym">Anodonta woodiana</name>
    <dbReference type="NCBI Taxonomy" id="1069815"/>
    <lineage>
        <taxon>Eukaryota</taxon>
        <taxon>Metazoa</taxon>
        <taxon>Spiralia</taxon>
        <taxon>Lophotrochozoa</taxon>
        <taxon>Mollusca</taxon>
        <taxon>Bivalvia</taxon>
        <taxon>Autobranchia</taxon>
        <taxon>Heteroconchia</taxon>
        <taxon>Palaeoheterodonta</taxon>
        <taxon>Unionida</taxon>
        <taxon>Unionoidea</taxon>
        <taxon>Unionidae</taxon>
        <taxon>Unioninae</taxon>
        <taxon>Sinanodonta</taxon>
    </lineage>
</organism>
<keyword evidence="3" id="KW-1133">Transmembrane helix</keyword>
<accession>A0ABD3X909</accession>
<dbReference type="PROSITE" id="PS00571">
    <property type="entry name" value="AMIDASES"/>
    <property type="match status" value="1"/>
</dbReference>
<gene>
    <name evidence="5" type="ORF">ACJMK2_029045</name>
</gene>
<reference evidence="5 6" key="1">
    <citation type="submission" date="2024-11" db="EMBL/GenBank/DDBJ databases">
        <title>Chromosome-level genome assembly of the freshwater bivalve Anodonta woodiana.</title>
        <authorList>
            <person name="Chen X."/>
        </authorList>
    </citation>
    <scope>NUCLEOTIDE SEQUENCE [LARGE SCALE GENOMIC DNA]</scope>
    <source>
        <strain evidence="5">MN2024</strain>
        <tissue evidence="5">Gills</tissue>
    </source>
</reference>
<evidence type="ECO:0000313" key="6">
    <source>
        <dbReference type="Proteomes" id="UP001634394"/>
    </source>
</evidence>
<evidence type="ECO:0000256" key="3">
    <source>
        <dbReference type="SAM" id="Phobius"/>
    </source>
</evidence>
<evidence type="ECO:0000259" key="4">
    <source>
        <dbReference type="Pfam" id="PF01425"/>
    </source>
</evidence>
<comment type="similarity">
    <text evidence="1">Belongs to the amidase family.</text>
</comment>
<feature type="active site" description="Acyl-ester intermediate" evidence="2">
    <location>
        <position position="230"/>
    </location>
</feature>
<dbReference type="PANTHER" id="PTHR43372">
    <property type="entry name" value="FATTY-ACID AMIDE HYDROLASE"/>
    <property type="match status" value="1"/>
</dbReference>
<sequence>MKFQRVLVCFIRCILTILGYIFNPVLDKVFSIIYDRSSTMVSPVSDYILLQSATSLAKKIRTKQVKAVDVMEAFIARVKEVNPIVNAAVAERFEEALKEAQKIDEILEGSSLDPEYSEDKKPFLGVPLTVKEAFAVKGMPNTSGLVTRKNTCAEFDAQVVAHLKRAGAIPFIVTNTSELCMWYESANRLYGRTSNPYNTGRIVGGSSGGEACIIAAGGAVIGIGSDIGGSIRMPAFFNGVFGHRPSRGAVPNEGQFPMATGSELELLSTGPICRYAEDLLPALKIMAGNNANNLKFNEMVDLKSLKFYSIEDDGGSLFVSKIDPQLKAAQLKVVTYLEETYRVKVEHVYLSKLKYSLEMWGARMNSSDGTSFCQYMANCNGQVNPYLEFFKWVFGCSNHTLPAISLGIVEKLDFLLEGSNKKALETFKRLEKELQDLLGDNGILFYPTHPKLAPYHNLPLFYPFNFAYTGIMNAFGLPVTQVPLGLSKEGLPLGIQIVTAMNKDHLSIAVARALEGTFGGWVNPGA</sequence>
<dbReference type="InterPro" id="IPR036928">
    <property type="entry name" value="AS_sf"/>
</dbReference>
<comment type="caution">
    <text evidence="5">The sequence shown here is derived from an EMBL/GenBank/DDBJ whole genome shotgun (WGS) entry which is preliminary data.</text>
</comment>
<dbReference type="InterPro" id="IPR023631">
    <property type="entry name" value="Amidase_dom"/>
</dbReference>
<protein>
    <recommendedName>
        <fullName evidence="4">Amidase domain-containing protein</fullName>
    </recommendedName>
</protein>
<feature type="active site" description="Charge relay system" evidence="2">
    <location>
        <position position="206"/>
    </location>
</feature>
<proteinExistence type="inferred from homology"/>
<dbReference type="Gene3D" id="3.90.1300.10">
    <property type="entry name" value="Amidase signature (AS) domain"/>
    <property type="match status" value="1"/>
</dbReference>
<dbReference type="AlphaFoldDB" id="A0ABD3X909"/>
<evidence type="ECO:0000256" key="2">
    <source>
        <dbReference type="PIRSR" id="PIRSR001221-1"/>
    </source>
</evidence>
<name>A0ABD3X909_SINWO</name>
<keyword evidence="3" id="KW-0812">Transmembrane</keyword>
<keyword evidence="3" id="KW-0472">Membrane</keyword>
<feature type="active site" description="Charge relay system" evidence="2">
    <location>
        <position position="131"/>
    </location>
</feature>
<dbReference type="EMBL" id="JBJQND010000003">
    <property type="protein sequence ID" value="KAL3882734.1"/>
    <property type="molecule type" value="Genomic_DNA"/>
</dbReference>
<feature type="domain" description="Amidase" evidence="4">
    <location>
        <begin position="69"/>
        <end position="505"/>
    </location>
</feature>
<dbReference type="Pfam" id="PF01425">
    <property type="entry name" value="Amidase"/>
    <property type="match status" value="1"/>
</dbReference>
<dbReference type="InterPro" id="IPR020556">
    <property type="entry name" value="Amidase_CS"/>
</dbReference>
<dbReference type="PANTHER" id="PTHR43372:SF4">
    <property type="entry name" value="FATTY-ACID AMIDE HYDROLASE 2"/>
    <property type="match status" value="1"/>
</dbReference>
<dbReference type="SUPFAM" id="SSF75304">
    <property type="entry name" value="Amidase signature (AS) enzymes"/>
    <property type="match status" value="1"/>
</dbReference>
<evidence type="ECO:0000313" key="5">
    <source>
        <dbReference type="EMBL" id="KAL3882734.1"/>
    </source>
</evidence>